<name>A0A6C0D2P0_9ZZZZ</name>
<dbReference type="AlphaFoldDB" id="A0A6C0D2P0"/>
<reference evidence="2" key="1">
    <citation type="journal article" date="2020" name="Nature">
        <title>Giant virus diversity and host interactions through global metagenomics.</title>
        <authorList>
            <person name="Schulz F."/>
            <person name="Roux S."/>
            <person name="Paez-Espino D."/>
            <person name="Jungbluth S."/>
            <person name="Walsh D.A."/>
            <person name="Denef V.J."/>
            <person name="McMahon K.D."/>
            <person name="Konstantinidis K.T."/>
            <person name="Eloe-Fadrosh E.A."/>
            <person name="Kyrpides N.C."/>
            <person name="Woyke T."/>
        </authorList>
    </citation>
    <scope>NUCLEOTIDE SEQUENCE</scope>
    <source>
        <strain evidence="2">GVMAG-M-3300023174-116</strain>
    </source>
</reference>
<accession>A0A6C0D2P0</accession>
<evidence type="ECO:0000313" key="2">
    <source>
        <dbReference type="EMBL" id="QHT11326.1"/>
    </source>
</evidence>
<dbReference type="GO" id="GO:0003677">
    <property type="term" value="F:DNA binding"/>
    <property type="evidence" value="ECO:0007669"/>
    <property type="project" value="InterPro"/>
</dbReference>
<feature type="region of interest" description="Disordered" evidence="1">
    <location>
        <begin position="81"/>
        <end position="100"/>
    </location>
</feature>
<dbReference type="InterPro" id="IPR043928">
    <property type="entry name" value="DNVP"/>
</dbReference>
<proteinExistence type="predicted"/>
<sequence length="100" mass="11632">MKADDGMYHIHGHKYPMLIGSRAQIWHGTAYKTKGGLTKADLLMNKRGHVVSKKLYNRAKREKRLEKAGYFTQKGKFGWVKREGTKRKGRKGKGTRRRKM</sequence>
<dbReference type="GO" id="GO:0051276">
    <property type="term" value="P:chromosome organization"/>
    <property type="evidence" value="ECO:0007669"/>
    <property type="project" value="InterPro"/>
</dbReference>
<dbReference type="EMBL" id="MN739534">
    <property type="protein sequence ID" value="QHT11326.1"/>
    <property type="molecule type" value="Genomic_DNA"/>
</dbReference>
<organism evidence="2">
    <name type="scientific">viral metagenome</name>
    <dbReference type="NCBI Taxonomy" id="1070528"/>
    <lineage>
        <taxon>unclassified sequences</taxon>
        <taxon>metagenomes</taxon>
        <taxon>organismal metagenomes</taxon>
    </lineage>
</organism>
<dbReference type="Pfam" id="PF19060">
    <property type="entry name" value="DVNP"/>
    <property type="match status" value="1"/>
</dbReference>
<protein>
    <submittedName>
        <fullName evidence="2">Uncharacterized protein</fullName>
    </submittedName>
</protein>
<evidence type="ECO:0000256" key="1">
    <source>
        <dbReference type="SAM" id="MobiDB-lite"/>
    </source>
</evidence>
<feature type="compositionally biased region" description="Basic residues" evidence="1">
    <location>
        <begin position="84"/>
        <end position="100"/>
    </location>
</feature>